<evidence type="ECO:0000313" key="2">
    <source>
        <dbReference type="EMBL" id="GAI45927.1"/>
    </source>
</evidence>
<proteinExistence type="predicted"/>
<dbReference type="EMBL" id="BARV01025659">
    <property type="protein sequence ID" value="GAI45927.1"/>
    <property type="molecule type" value="Genomic_DNA"/>
</dbReference>
<sequence length="53" mass="5848">IWPPAPDQIAGRNFQVVFPFVWMRIHFLSASYDGGPAHNSRHSGVESPSKLAA</sequence>
<name>X1NPF0_9ZZZZ</name>
<accession>X1NPF0</accession>
<reference evidence="2" key="1">
    <citation type="journal article" date="2014" name="Front. Microbiol.">
        <title>High frequency of phylogenetically diverse reductive dehalogenase-homologous genes in deep subseafloor sedimentary metagenomes.</title>
        <authorList>
            <person name="Kawai M."/>
            <person name="Futagami T."/>
            <person name="Toyoda A."/>
            <person name="Takaki Y."/>
            <person name="Nishi S."/>
            <person name="Hori S."/>
            <person name="Arai W."/>
            <person name="Tsubouchi T."/>
            <person name="Morono Y."/>
            <person name="Uchiyama I."/>
            <person name="Ito T."/>
            <person name="Fujiyama A."/>
            <person name="Inagaki F."/>
            <person name="Takami H."/>
        </authorList>
    </citation>
    <scope>NUCLEOTIDE SEQUENCE</scope>
    <source>
        <strain evidence="2">Expedition CK06-06</strain>
    </source>
</reference>
<comment type="caution">
    <text evidence="2">The sequence shown here is derived from an EMBL/GenBank/DDBJ whole genome shotgun (WGS) entry which is preliminary data.</text>
</comment>
<evidence type="ECO:0000256" key="1">
    <source>
        <dbReference type="SAM" id="MobiDB-lite"/>
    </source>
</evidence>
<organism evidence="2">
    <name type="scientific">marine sediment metagenome</name>
    <dbReference type="NCBI Taxonomy" id="412755"/>
    <lineage>
        <taxon>unclassified sequences</taxon>
        <taxon>metagenomes</taxon>
        <taxon>ecological metagenomes</taxon>
    </lineage>
</organism>
<gene>
    <name evidence="2" type="ORF">S06H3_41603</name>
</gene>
<feature type="non-terminal residue" evidence="2">
    <location>
        <position position="1"/>
    </location>
</feature>
<feature type="region of interest" description="Disordered" evidence="1">
    <location>
        <begin position="34"/>
        <end position="53"/>
    </location>
</feature>
<protein>
    <submittedName>
        <fullName evidence="2">Uncharacterized protein</fullName>
    </submittedName>
</protein>
<dbReference type="AlphaFoldDB" id="X1NPF0"/>